<evidence type="ECO:0000256" key="1">
    <source>
        <dbReference type="SAM" id="SignalP"/>
    </source>
</evidence>
<evidence type="ECO:0000313" key="2">
    <source>
        <dbReference type="EMBL" id="AXH59517.1"/>
    </source>
</evidence>
<evidence type="ECO:0008006" key="4">
    <source>
        <dbReference type="Google" id="ProtNLM"/>
    </source>
</evidence>
<keyword evidence="2" id="KW-0614">Plasmid</keyword>
<dbReference type="Proteomes" id="UP000006426">
    <property type="component" value="Plasmid pmppla107"/>
</dbReference>
<evidence type="ECO:0000313" key="3">
    <source>
        <dbReference type="Proteomes" id="UP000006426"/>
    </source>
</evidence>
<dbReference type="EMBL" id="CP031226">
    <property type="protein sequence ID" value="AXH59517.1"/>
    <property type="molecule type" value="Genomic_DNA"/>
</dbReference>
<feature type="signal peptide" evidence="1">
    <location>
        <begin position="1"/>
        <end position="18"/>
    </location>
</feature>
<reference evidence="2 3" key="1">
    <citation type="journal article" date="2011" name="PLoS Pathog.">
        <title>Dynamic evolution of pathogenicity revealed by sequencing and comparative genomics of 19 Pseudomonas syringae isolates.</title>
        <authorList>
            <person name="Baltrus D.A."/>
            <person name="Nishimura M.T."/>
            <person name="Romanchuk A."/>
            <person name="Chang J.H."/>
            <person name="Mukhtar M.S."/>
            <person name="Cherkis K."/>
            <person name="Roach J."/>
            <person name="Grant S.R."/>
            <person name="Jones C.D."/>
            <person name="Dangl J.L."/>
        </authorList>
    </citation>
    <scope>NUCLEOTIDE SEQUENCE [LARGE SCALE GENOMIC DNA]</scope>
    <source>
        <strain evidence="2 3">M301315</strain>
    </source>
</reference>
<sequence>MFKHLLIGIALLPTLAFADASFDNAVRQHAQGAARDFMSKLVDQRSKGYSWKMILSTQVPDMLEDGCGYRERVGLPDRSFKEMKQQVLPVVGEQLVARYESILSKPSARLGLVSVKNAQMNSGDYAVVALKTLSSSKSDPYFSLIYQLNGNGRMSLCDISKTDDMTGGMLEEIGRKLNL</sequence>
<accession>A0AAD0PVD9</accession>
<geneLocation type="plasmid" evidence="3">
    <name>pmppla107</name>
</geneLocation>
<name>A0AAD0PVD9_PSEAV</name>
<protein>
    <recommendedName>
        <fullName evidence="4">DUF4252 domain-containing protein</fullName>
    </recommendedName>
</protein>
<keyword evidence="1" id="KW-0732">Signal</keyword>
<gene>
    <name evidence="2" type="ORF">PLA107_030280</name>
</gene>
<proteinExistence type="predicted"/>
<feature type="chain" id="PRO_5041918531" description="DUF4252 domain-containing protein" evidence="1">
    <location>
        <begin position="19"/>
        <end position="179"/>
    </location>
</feature>
<organism evidence="2 3">
    <name type="scientific">Pseudomonas amygdali pv. lachrymans str. M301315</name>
    <dbReference type="NCBI Taxonomy" id="629260"/>
    <lineage>
        <taxon>Bacteria</taxon>
        <taxon>Pseudomonadati</taxon>
        <taxon>Pseudomonadota</taxon>
        <taxon>Gammaproteobacteria</taxon>
        <taxon>Pseudomonadales</taxon>
        <taxon>Pseudomonadaceae</taxon>
        <taxon>Pseudomonas</taxon>
        <taxon>Pseudomonas amygdali</taxon>
    </lineage>
</organism>
<dbReference type="AlphaFoldDB" id="A0AAD0PVD9"/>